<keyword evidence="3" id="KW-0256">Endoplasmic reticulum</keyword>
<evidence type="ECO:0000256" key="1">
    <source>
        <dbReference type="ARBA" id="ARBA00004389"/>
    </source>
</evidence>
<organism evidence="6 7">
    <name type="scientific">Bacteroides eggerthii</name>
    <dbReference type="NCBI Taxonomy" id="28111"/>
    <lineage>
        <taxon>Bacteria</taxon>
        <taxon>Pseudomonadati</taxon>
        <taxon>Bacteroidota</taxon>
        <taxon>Bacteroidia</taxon>
        <taxon>Bacteroidales</taxon>
        <taxon>Bacteroidaceae</taxon>
        <taxon>Bacteroides</taxon>
    </lineage>
</organism>
<keyword evidence="5" id="KW-0472">Membrane</keyword>
<comment type="caution">
    <text evidence="6">The sequence shown here is derived from an EMBL/GenBank/DDBJ whole genome shotgun (WGS) entry which is preliminary data.</text>
</comment>
<evidence type="ECO:0000313" key="6">
    <source>
        <dbReference type="EMBL" id="RHF08245.1"/>
    </source>
</evidence>
<dbReference type="Proteomes" id="UP000283538">
    <property type="component" value="Unassembled WGS sequence"/>
</dbReference>
<accession>A0A414MAX6</accession>
<comment type="subcellular location">
    <subcellularLocation>
        <location evidence="1">Endoplasmic reticulum membrane</location>
        <topology evidence="1">Single-pass membrane protein</topology>
    </subcellularLocation>
</comment>
<dbReference type="NCBIfam" id="NF041549">
    <property type="entry name" value="PssD"/>
    <property type="match status" value="1"/>
</dbReference>
<evidence type="ECO:0000256" key="3">
    <source>
        <dbReference type="ARBA" id="ARBA00022824"/>
    </source>
</evidence>
<dbReference type="Pfam" id="PF08660">
    <property type="entry name" value="Alg14"/>
    <property type="match status" value="1"/>
</dbReference>
<keyword evidence="4" id="KW-1133">Transmembrane helix</keyword>
<reference evidence="6 7" key="1">
    <citation type="submission" date="2018-08" db="EMBL/GenBank/DDBJ databases">
        <title>A genome reference for cultivated species of the human gut microbiota.</title>
        <authorList>
            <person name="Zou Y."/>
            <person name="Xue W."/>
            <person name="Luo G."/>
        </authorList>
    </citation>
    <scope>NUCLEOTIDE SEQUENCE [LARGE SCALE GENOMIC DNA]</scope>
    <source>
        <strain evidence="6 7">AM26-26AC</strain>
    </source>
</reference>
<dbReference type="InterPro" id="IPR013969">
    <property type="entry name" value="Oligosacch_biosynth_Alg14"/>
</dbReference>
<keyword evidence="2" id="KW-0812">Transmembrane</keyword>
<evidence type="ECO:0000256" key="4">
    <source>
        <dbReference type="ARBA" id="ARBA00022989"/>
    </source>
</evidence>
<protein>
    <submittedName>
        <fullName evidence="6">Capsular biosynthesis protein CpsF</fullName>
    </submittedName>
</protein>
<evidence type="ECO:0000256" key="5">
    <source>
        <dbReference type="ARBA" id="ARBA00023136"/>
    </source>
</evidence>
<dbReference type="PANTHER" id="PTHR12154">
    <property type="entry name" value="GLYCOSYL TRANSFERASE-RELATED"/>
    <property type="match status" value="1"/>
</dbReference>
<proteinExistence type="predicted"/>
<dbReference type="AlphaFoldDB" id="A0A414MAX6"/>
<dbReference type="Gene3D" id="3.40.50.2000">
    <property type="entry name" value="Glycogen Phosphorylase B"/>
    <property type="match status" value="1"/>
</dbReference>
<dbReference type="EMBL" id="QSLA01000011">
    <property type="protein sequence ID" value="RHF08245.1"/>
    <property type="molecule type" value="Genomic_DNA"/>
</dbReference>
<evidence type="ECO:0000256" key="2">
    <source>
        <dbReference type="ARBA" id="ARBA00022692"/>
    </source>
</evidence>
<evidence type="ECO:0000313" key="7">
    <source>
        <dbReference type="Proteomes" id="UP000283538"/>
    </source>
</evidence>
<sequence>MGTLNRIVLFACNQGGHFSQLMALNELFGKYESVLVTDNIRATKDMSTLKNVTSIEIIEGEAKQRKGQKRNSSGSRLTFVGVYIKSFFHCRKIWMKYRPKVIVSTGSNIAVPLFIIGKLYGSKIIFIETRAKVYTKSMTGILVRHMADQIFVQWPEMLTFYPEAKYCGVLV</sequence>
<dbReference type="SUPFAM" id="SSF53756">
    <property type="entry name" value="UDP-Glycosyltransferase/glycogen phosphorylase"/>
    <property type="match status" value="1"/>
</dbReference>
<dbReference type="GO" id="GO:0004577">
    <property type="term" value="F:N-acetylglucosaminyldiphosphodolichol N-acetylglucosaminyltransferase activity"/>
    <property type="evidence" value="ECO:0007669"/>
    <property type="project" value="TreeGrafter"/>
</dbReference>
<name>A0A414MAX6_9BACE</name>
<gene>
    <name evidence="6" type="ORF">DW701_10520</name>
</gene>
<dbReference type="RefSeq" id="WP_004294868.1">
    <property type="nucleotide sequence ID" value="NZ_JAQECU010000001.1"/>
</dbReference>
<dbReference type="PANTHER" id="PTHR12154:SF4">
    <property type="entry name" value="UDP-N-ACETYLGLUCOSAMINE TRANSFERASE SUBUNIT ALG14 HOMOLOG"/>
    <property type="match status" value="1"/>
</dbReference>
<dbReference type="GO" id="GO:0006488">
    <property type="term" value="P:dolichol-linked oligosaccharide biosynthetic process"/>
    <property type="evidence" value="ECO:0007669"/>
    <property type="project" value="InterPro"/>
</dbReference>